<proteinExistence type="predicted"/>
<dbReference type="Proteomes" id="UP001492380">
    <property type="component" value="Unassembled WGS sequence"/>
</dbReference>
<protein>
    <recommendedName>
        <fullName evidence="4">BTB domain-containing protein</fullName>
    </recommendedName>
</protein>
<reference evidence="2 3" key="1">
    <citation type="submission" date="2024-04" db="EMBL/GenBank/DDBJ databases">
        <title>Phyllosticta paracitricarpa is synonymous to the EU quarantine fungus P. citricarpa based on phylogenomic analyses.</title>
        <authorList>
            <consortium name="Lawrence Berkeley National Laboratory"/>
            <person name="Van Ingen-Buijs V.A."/>
            <person name="Van Westerhoven A.C."/>
            <person name="Haridas S."/>
            <person name="Skiadas P."/>
            <person name="Martin F."/>
            <person name="Groenewald J.Z."/>
            <person name="Crous P.W."/>
            <person name="Seidl M.F."/>
        </authorList>
    </citation>
    <scope>NUCLEOTIDE SEQUENCE [LARGE SCALE GENOMIC DNA]</scope>
    <source>
        <strain evidence="2 3">CBS 123374</strain>
    </source>
</reference>
<evidence type="ECO:0000313" key="2">
    <source>
        <dbReference type="EMBL" id="KAK8235587.1"/>
    </source>
</evidence>
<gene>
    <name evidence="2" type="ORF">HDK90DRAFT_552213</name>
</gene>
<organism evidence="2 3">
    <name type="scientific">Phyllosticta capitalensis</name>
    <dbReference type="NCBI Taxonomy" id="121624"/>
    <lineage>
        <taxon>Eukaryota</taxon>
        <taxon>Fungi</taxon>
        <taxon>Dikarya</taxon>
        <taxon>Ascomycota</taxon>
        <taxon>Pezizomycotina</taxon>
        <taxon>Dothideomycetes</taxon>
        <taxon>Dothideomycetes incertae sedis</taxon>
        <taxon>Botryosphaeriales</taxon>
        <taxon>Phyllostictaceae</taxon>
        <taxon>Phyllosticta</taxon>
    </lineage>
</organism>
<feature type="region of interest" description="Disordered" evidence="1">
    <location>
        <begin position="32"/>
        <end position="57"/>
    </location>
</feature>
<dbReference type="EMBL" id="JBBWRZ010000005">
    <property type="protein sequence ID" value="KAK8235587.1"/>
    <property type="molecule type" value="Genomic_DNA"/>
</dbReference>
<feature type="compositionally biased region" description="Basic and acidic residues" evidence="1">
    <location>
        <begin position="32"/>
        <end position="41"/>
    </location>
</feature>
<evidence type="ECO:0000256" key="1">
    <source>
        <dbReference type="SAM" id="MobiDB-lite"/>
    </source>
</evidence>
<dbReference type="CDD" id="cd18186">
    <property type="entry name" value="BTB_POZ_ZBTB_KLHL-like"/>
    <property type="match status" value="1"/>
</dbReference>
<evidence type="ECO:0008006" key="4">
    <source>
        <dbReference type="Google" id="ProtNLM"/>
    </source>
</evidence>
<comment type="caution">
    <text evidence="2">The sequence shown here is derived from an EMBL/GenBank/DDBJ whole genome shotgun (WGS) entry which is preliminary data.</text>
</comment>
<name>A0ABR1YQ65_9PEZI</name>
<sequence>MIGTITVDGVDIPLFRTKIADKPNLTIRLYEYENPHQANKDETDDDNEATEADDKAPKISKVTDFEVQKDILTTKSPVFSSMLGSHWREAGENTVELHEDTFISTTALEIWFRVFHDKINQDEHCKGVTRAQLWHLCEAAVKYGFRRADLKDWFGSWFDQVEGSELSEQIARELLYPCFASGNIHAFARVTKYLAYNATGYITEVNPTPFRGLHLPSRCLQRLNYAKSGLRTSLHRKLWTPFNVIFKRASCGCKETAIYNFQKRLTDERIWPLEETLRKDSMETVLHRLQGTDCRRPIWDRNCKGPGRCGSWHWELDLHQAANDMWSKFDGLCLDCMDHSKPKTGDTDEDYWRHQEFDDEDGFYCSGFRHGRTSWFHSYMGRKSFKKARDAWENRV</sequence>
<evidence type="ECO:0000313" key="3">
    <source>
        <dbReference type="Proteomes" id="UP001492380"/>
    </source>
</evidence>
<accession>A0ABR1YQ65</accession>
<dbReference type="InterPro" id="IPR011333">
    <property type="entry name" value="SKP1/BTB/POZ_sf"/>
</dbReference>
<keyword evidence="3" id="KW-1185">Reference proteome</keyword>
<feature type="compositionally biased region" description="Acidic residues" evidence="1">
    <location>
        <begin position="42"/>
        <end position="51"/>
    </location>
</feature>
<dbReference type="Gene3D" id="3.30.710.10">
    <property type="entry name" value="Potassium Channel Kv1.1, Chain A"/>
    <property type="match status" value="1"/>
</dbReference>